<sequence length="173" mass="18878">MAFLFNTTRNFSLYTIPAAWAIAFAPHAYAETQSKVFDNRSPRTYAQTLEKDQNHRQRGGTPFPNALFISNTLQTKARILRAEAAQTNCFENLALLATTVLAGNLAGLPAATLNTLSGGYLLSRVLYNFVYINNTSKGLASLRSVGFLAGIGQIFALFIKSANVLREKAANLL</sequence>
<dbReference type="Pfam" id="PF01124">
    <property type="entry name" value="MAPEG"/>
    <property type="match status" value="1"/>
</dbReference>
<dbReference type="SUPFAM" id="SSF161084">
    <property type="entry name" value="MAPEG domain-like"/>
    <property type="match status" value="1"/>
</dbReference>
<proteinExistence type="predicted"/>
<dbReference type="InterPro" id="IPR023352">
    <property type="entry name" value="MAPEG-like_dom_sf"/>
</dbReference>
<evidence type="ECO:0008006" key="7">
    <source>
        <dbReference type="Google" id="ProtNLM"/>
    </source>
</evidence>
<keyword evidence="3" id="KW-1133">Transmembrane helix</keyword>
<keyword evidence="2" id="KW-0812">Transmembrane</keyword>
<dbReference type="PANTHER" id="PTHR35371">
    <property type="entry name" value="INNER MEMBRANE PROTEIN"/>
    <property type="match status" value="1"/>
</dbReference>
<protein>
    <recommendedName>
        <fullName evidence="7">Membrane-associated proteins in eicosanoid and glutathione metabolism</fullName>
    </recommendedName>
</protein>
<comment type="subcellular location">
    <subcellularLocation>
        <location evidence="1">Membrane</location>
    </subcellularLocation>
</comment>
<dbReference type="Gene3D" id="1.20.120.550">
    <property type="entry name" value="Membrane associated eicosanoid/glutathione metabolism-like domain"/>
    <property type="match status" value="1"/>
</dbReference>
<dbReference type="GO" id="GO:0016020">
    <property type="term" value="C:membrane"/>
    <property type="evidence" value="ECO:0007669"/>
    <property type="project" value="UniProtKB-SubCell"/>
</dbReference>
<keyword evidence="6" id="KW-1185">Reference proteome</keyword>
<evidence type="ECO:0000256" key="1">
    <source>
        <dbReference type="ARBA" id="ARBA00004370"/>
    </source>
</evidence>
<dbReference type="EMBL" id="KZ613951">
    <property type="protein sequence ID" value="PMD36350.1"/>
    <property type="molecule type" value="Genomic_DNA"/>
</dbReference>
<reference evidence="5 6" key="1">
    <citation type="submission" date="2016-04" db="EMBL/GenBank/DDBJ databases">
        <title>A degradative enzymes factory behind the ericoid mycorrhizal symbiosis.</title>
        <authorList>
            <consortium name="DOE Joint Genome Institute"/>
            <person name="Martino E."/>
            <person name="Morin E."/>
            <person name="Grelet G."/>
            <person name="Kuo A."/>
            <person name="Kohler A."/>
            <person name="Daghino S."/>
            <person name="Barry K."/>
            <person name="Choi C."/>
            <person name="Cichocki N."/>
            <person name="Clum A."/>
            <person name="Copeland A."/>
            <person name="Hainaut M."/>
            <person name="Haridas S."/>
            <person name="Labutti K."/>
            <person name="Lindquist E."/>
            <person name="Lipzen A."/>
            <person name="Khouja H.-R."/>
            <person name="Murat C."/>
            <person name="Ohm R."/>
            <person name="Olson A."/>
            <person name="Spatafora J."/>
            <person name="Veneault-Fourrey C."/>
            <person name="Henrissat B."/>
            <person name="Grigoriev I."/>
            <person name="Martin F."/>
            <person name="Perotto S."/>
        </authorList>
    </citation>
    <scope>NUCLEOTIDE SEQUENCE [LARGE SCALE GENOMIC DNA]</scope>
    <source>
        <strain evidence="5 6">F</strain>
    </source>
</reference>
<keyword evidence="4" id="KW-0472">Membrane</keyword>
<evidence type="ECO:0000313" key="6">
    <source>
        <dbReference type="Proteomes" id="UP000235786"/>
    </source>
</evidence>
<evidence type="ECO:0000313" key="5">
    <source>
        <dbReference type="EMBL" id="PMD36350.1"/>
    </source>
</evidence>
<gene>
    <name evidence="5" type="ORF">L207DRAFT_587355</name>
</gene>
<dbReference type="InterPro" id="IPR001129">
    <property type="entry name" value="Membr-assoc_MAPEG"/>
</dbReference>
<accession>A0A2J6RCV5</accession>
<evidence type="ECO:0000256" key="4">
    <source>
        <dbReference type="ARBA" id="ARBA00023136"/>
    </source>
</evidence>
<organism evidence="5 6">
    <name type="scientific">Hyaloscypha variabilis (strain UAMH 11265 / GT02V1 / F)</name>
    <name type="common">Meliniomyces variabilis</name>
    <dbReference type="NCBI Taxonomy" id="1149755"/>
    <lineage>
        <taxon>Eukaryota</taxon>
        <taxon>Fungi</taxon>
        <taxon>Dikarya</taxon>
        <taxon>Ascomycota</taxon>
        <taxon>Pezizomycotina</taxon>
        <taxon>Leotiomycetes</taxon>
        <taxon>Helotiales</taxon>
        <taxon>Hyaloscyphaceae</taxon>
        <taxon>Hyaloscypha</taxon>
        <taxon>Hyaloscypha variabilis</taxon>
    </lineage>
</organism>
<dbReference type="Proteomes" id="UP000235786">
    <property type="component" value="Unassembled WGS sequence"/>
</dbReference>
<evidence type="ECO:0000256" key="2">
    <source>
        <dbReference type="ARBA" id="ARBA00022692"/>
    </source>
</evidence>
<dbReference type="PANTHER" id="PTHR35371:SF1">
    <property type="entry name" value="BLR7753 PROTEIN"/>
    <property type="match status" value="1"/>
</dbReference>
<name>A0A2J6RCV5_HYAVF</name>
<evidence type="ECO:0000256" key="3">
    <source>
        <dbReference type="ARBA" id="ARBA00022989"/>
    </source>
</evidence>
<dbReference type="OrthoDB" id="2122304at2759"/>
<dbReference type="AlphaFoldDB" id="A0A2J6RCV5"/>